<dbReference type="InterPro" id="IPR001734">
    <property type="entry name" value="Na/solute_symporter"/>
</dbReference>
<dbReference type="GO" id="GO:0005886">
    <property type="term" value="C:plasma membrane"/>
    <property type="evidence" value="ECO:0007669"/>
    <property type="project" value="UniProtKB-SubCell"/>
</dbReference>
<dbReference type="PROSITE" id="PS50283">
    <property type="entry name" value="NA_SOLUT_SYMP_3"/>
    <property type="match status" value="1"/>
</dbReference>
<evidence type="ECO:0000256" key="11">
    <source>
        <dbReference type="ARBA" id="ARBA00023201"/>
    </source>
</evidence>
<feature type="transmembrane region" description="Helical" evidence="14">
    <location>
        <begin position="445"/>
        <end position="466"/>
    </location>
</feature>
<dbReference type="Proteomes" id="UP000179243">
    <property type="component" value="Unassembled WGS sequence"/>
</dbReference>
<keyword evidence="9" id="KW-0406">Ion transport</keyword>
<feature type="transmembrane region" description="Helical" evidence="14">
    <location>
        <begin position="334"/>
        <end position="353"/>
    </location>
</feature>
<evidence type="ECO:0008006" key="17">
    <source>
        <dbReference type="Google" id="ProtNLM"/>
    </source>
</evidence>
<evidence type="ECO:0000313" key="16">
    <source>
        <dbReference type="Proteomes" id="UP000179243"/>
    </source>
</evidence>
<comment type="caution">
    <text evidence="15">The sequence shown here is derived from an EMBL/GenBank/DDBJ whole genome shotgun (WGS) entry which is preliminary data.</text>
</comment>
<feature type="transmembrane region" description="Helical" evidence="14">
    <location>
        <begin position="48"/>
        <end position="67"/>
    </location>
</feature>
<keyword evidence="6" id="KW-0769">Symport</keyword>
<organism evidence="15 16">
    <name type="scientific">Candidatus Raymondbacteria bacterium RIFOXYD12_FULL_49_13</name>
    <dbReference type="NCBI Taxonomy" id="1817890"/>
    <lineage>
        <taxon>Bacteria</taxon>
        <taxon>Raymondiibacteriota</taxon>
    </lineage>
</organism>
<keyword evidence="11" id="KW-0739">Sodium transport</keyword>
<keyword evidence="3" id="KW-0813">Transport</keyword>
<feature type="transmembrane region" description="Helical" evidence="14">
    <location>
        <begin position="417"/>
        <end position="439"/>
    </location>
</feature>
<feature type="transmembrane region" description="Helical" evidence="14">
    <location>
        <begin position="244"/>
        <end position="266"/>
    </location>
</feature>
<feature type="transmembrane region" description="Helical" evidence="14">
    <location>
        <begin position="118"/>
        <end position="142"/>
    </location>
</feature>
<evidence type="ECO:0000256" key="1">
    <source>
        <dbReference type="ARBA" id="ARBA00004651"/>
    </source>
</evidence>
<name>A0A1F7FAW1_UNCRA</name>
<dbReference type="InterPro" id="IPR038377">
    <property type="entry name" value="Na/Glc_symporter_sf"/>
</dbReference>
<evidence type="ECO:0000256" key="4">
    <source>
        <dbReference type="ARBA" id="ARBA00022475"/>
    </source>
</evidence>
<feature type="transmembrane region" description="Helical" evidence="14">
    <location>
        <begin position="6"/>
        <end position="27"/>
    </location>
</feature>
<evidence type="ECO:0000256" key="7">
    <source>
        <dbReference type="ARBA" id="ARBA00022989"/>
    </source>
</evidence>
<keyword evidence="5 14" id="KW-0812">Transmembrane</keyword>
<feature type="transmembrane region" description="Helical" evidence="14">
    <location>
        <begin position="478"/>
        <end position="498"/>
    </location>
</feature>
<feature type="transmembrane region" description="Helical" evidence="14">
    <location>
        <begin position="286"/>
        <end position="306"/>
    </location>
</feature>
<keyword evidence="8" id="KW-0915">Sodium</keyword>
<dbReference type="InterPro" id="IPR050277">
    <property type="entry name" value="Sodium:Solute_Symporter"/>
</dbReference>
<keyword evidence="4" id="KW-1003">Cell membrane</keyword>
<keyword evidence="7 14" id="KW-1133">Transmembrane helix</keyword>
<sequence length="703" mass="78890">MIYGLHPADIAVVIVFFAITIFVGVRVSRSIKNSEGFFIANRKMGKGLQFFLLFGQATDADTAIVVVREVYRQGISGLWLSFRLLFMTPFHWFLAKWHRRMRFVTISDVYMERYRSSFITIFFSAFQIFMSVFTIGLGYVVAYKTIKALTVKPAIEYTVQERESVESYQLMRALEEKRGHSSLSGEETAQLAVLQERDKQDELDSYISYVKPVPFFIVYGLIICIYTLLGGLMAATINDIFQSLLILVFSLILIPYGLMHVGGFSGLHDRVPASLFELFGTHGSEYTWYFVLTLALLNLIGTLQSAPNATVSSAARTEFDAQFGMITGSFVKRLVMITWAICGLLALAMYGASISDPDTIWGVMTHDLLGPGFVGMMLAGFLAASMSTKSSYSVSYSSLLVKNIYKPFFPDKSESHYVLMGRIAICIYLFSGIIVALTFNSVLAIMKIGFAFTGIFSAPIWLGLFWRRATRRAVIAEIIICIFLIVVAPFASMAIPLITTHPALLKETEKIEKTEDTFATVADVKAGLAEKPGQRIVKKTVIDPVGIYFEKVVRVNPNDPASSKEGRGEFYIQVAILELLGMDFSKGTKADIETARFLFNLVFPFILIMTLSMFMKPEEKKEDLDAFFAKKNTPVDADPEKDARALKESTADFGRFNSKKLFPNTQWEMLKPEKRDIIGFGLCWVLVGCIFLVLWGVVKLQWP</sequence>
<comment type="similarity">
    <text evidence="2 13">Belongs to the sodium:solute symporter (SSF) (TC 2.A.21) family.</text>
</comment>
<dbReference type="PANTHER" id="PTHR48086">
    <property type="entry name" value="SODIUM/PROLINE SYMPORTER-RELATED"/>
    <property type="match status" value="1"/>
</dbReference>
<keyword evidence="10 14" id="KW-0472">Membrane</keyword>
<dbReference type="PANTHER" id="PTHR48086:SF3">
    <property type="entry name" value="SODIUM_PROLINE SYMPORTER"/>
    <property type="match status" value="1"/>
</dbReference>
<dbReference type="Gene3D" id="1.20.1730.10">
    <property type="entry name" value="Sodium/glucose cotransporter"/>
    <property type="match status" value="1"/>
</dbReference>
<feature type="transmembrane region" description="Helical" evidence="14">
    <location>
        <begin position="216"/>
        <end position="237"/>
    </location>
</feature>
<comment type="catalytic activity">
    <reaction evidence="12">
        <text>L-proline(in) + Na(+)(in) = L-proline(out) + Na(+)(out)</text>
        <dbReference type="Rhea" id="RHEA:28967"/>
        <dbReference type="ChEBI" id="CHEBI:29101"/>
        <dbReference type="ChEBI" id="CHEBI:60039"/>
    </reaction>
</comment>
<evidence type="ECO:0000256" key="12">
    <source>
        <dbReference type="ARBA" id="ARBA00033708"/>
    </source>
</evidence>
<evidence type="ECO:0000313" key="15">
    <source>
        <dbReference type="EMBL" id="OGK03773.1"/>
    </source>
</evidence>
<accession>A0A1F7FAW1</accession>
<feature type="transmembrane region" description="Helical" evidence="14">
    <location>
        <begin position="677"/>
        <end position="698"/>
    </location>
</feature>
<dbReference type="GO" id="GO:0006814">
    <property type="term" value="P:sodium ion transport"/>
    <property type="evidence" value="ECO:0007669"/>
    <property type="project" value="UniProtKB-KW"/>
</dbReference>
<reference evidence="15 16" key="1">
    <citation type="journal article" date="2016" name="Nat. Commun.">
        <title>Thousands of microbial genomes shed light on interconnected biogeochemical processes in an aquifer system.</title>
        <authorList>
            <person name="Anantharaman K."/>
            <person name="Brown C.T."/>
            <person name="Hug L.A."/>
            <person name="Sharon I."/>
            <person name="Castelle C.J."/>
            <person name="Probst A.J."/>
            <person name="Thomas B.C."/>
            <person name="Singh A."/>
            <person name="Wilkins M.J."/>
            <person name="Karaoz U."/>
            <person name="Brodie E.L."/>
            <person name="Williams K.H."/>
            <person name="Hubbard S.S."/>
            <person name="Banfield J.F."/>
        </authorList>
    </citation>
    <scope>NUCLEOTIDE SEQUENCE [LARGE SCALE GENOMIC DNA]</scope>
</reference>
<feature type="transmembrane region" description="Helical" evidence="14">
    <location>
        <begin position="597"/>
        <end position="615"/>
    </location>
</feature>
<evidence type="ECO:0000256" key="10">
    <source>
        <dbReference type="ARBA" id="ARBA00023136"/>
    </source>
</evidence>
<evidence type="ECO:0000256" key="3">
    <source>
        <dbReference type="ARBA" id="ARBA00022448"/>
    </source>
</evidence>
<evidence type="ECO:0000256" key="14">
    <source>
        <dbReference type="SAM" id="Phobius"/>
    </source>
</evidence>
<dbReference type="AlphaFoldDB" id="A0A1F7FAW1"/>
<comment type="subcellular location">
    <subcellularLocation>
        <location evidence="1">Cell membrane</location>
        <topology evidence="1">Multi-pass membrane protein</topology>
    </subcellularLocation>
</comment>
<evidence type="ECO:0000256" key="6">
    <source>
        <dbReference type="ARBA" id="ARBA00022847"/>
    </source>
</evidence>
<dbReference type="CDD" id="cd10322">
    <property type="entry name" value="SLC5sbd"/>
    <property type="match status" value="1"/>
</dbReference>
<dbReference type="GO" id="GO:0015293">
    <property type="term" value="F:symporter activity"/>
    <property type="evidence" value="ECO:0007669"/>
    <property type="project" value="UniProtKB-KW"/>
</dbReference>
<dbReference type="Pfam" id="PF00474">
    <property type="entry name" value="SSF"/>
    <property type="match status" value="1"/>
</dbReference>
<evidence type="ECO:0000256" key="2">
    <source>
        <dbReference type="ARBA" id="ARBA00006434"/>
    </source>
</evidence>
<evidence type="ECO:0000256" key="13">
    <source>
        <dbReference type="RuleBase" id="RU362091"/>
    </source>
</evidence>
<evidence type="ECO:0000256" key="8">
    <source>
        <dbReference type="ARBA" id="ARBA00023053"/>
    </source>
</evidence>
<evidence type="ECO:0000256" key="9">
    <source>
        <dbReference type="ARBA" id="ARBA00023065"/>
    </source>
</evidence>
<dbReference type="EMBL" id="MFYX01000083">
    <property type="protein sequence ID" value="OGK03773.1"/>
    <property type="molecule type" value="Genomic_DNA"/>
</dbReference>
<evidence type="ECO:0000256" key="5">
    <source>
        <dbReference type="ARBA" id="ARBA00022692"/>
    </source>
</evidence>
<feature type="transmembrane region" description="Helical" evidence="14">
    <location>
        <begin position="79"/>
        <end position="97"/>
    </location>
</feature>
<gene>
    <name evidence="15" type="ORF">A2519_02160</name>
</gene>
<proteinExistence type="inferred from homology"/>
<protein>
    <recommendedName>
        <fullName evidence="17">Transporter</fullName>
    </recommendedName>
</protein>